<dbReference type="Proteomes" id="UP000683429">
    <property type="component" value="Chromosome"/>
</dbReference>
<sequence>MSNLLTKPTQLVLVFALMLSICFSSIAKAESSSDEGTLVSQTVTNEYDMYKKFNSKSDEQLINEGFSEEKIKELRSVDYKKEIKEKADKLAKVDVKLLKDLGYTQEQIKDIKNYTGTEEQLYSISATLALSTYYGTSSKSSTYSQVNFRTDWTWSSAPINLFTDALAVPWSEGMYLDTASSYTFGKYDLYDEWSEAYQQTQTVPVQADLNRGAYIKIDMGYHNNDIGGLYAKKGKFGYKIFKSALVNEVAVQPTYGHAAVGIPAISISFPAGLSVDFSIGTSTEAQNYKYQSL</sequence>
<reference evidence="3 4" key="1">
    <citation type="submission" date="2016-10" db="EMBL/GenBank/DDBJ databases">
        <authorList>
            <person name="de Groot N.N."/>
        </authorList>
    </citation>
    <scope>NUCLEOTIDE SEQUENCE [LARGE SCALE GENOMIC DNA]</scope>
    <source>
        <strain evidence="3 4">CGMCC 1.10238</strain>
    </source>
</reference>
<dbReference type="Proteomes" id="UP000198809">
    <property type="component" value="Unassembled WGS sequence"/>
</dbReference>
<dbReference type="EMBL" id="FODH01000023">
    <property type="protein sequence ID" value="SEP13802.1"/>
    <property type="molecule type" value="Genomic_DNA"/>
</dbReference>
<reference evidence="2 5" key="2">
    <citation type="submission" date="2021-06" db="EMBL/GenBank/DDBJ databases">
        <title>Whole genome sequence of Paenibacillus sophorae DSM23020 for comparative genomics.</title>
        <authorList>
            <person name="Kim M.-J."/>
            <person name="Lee G."/>
            <person name="Shin J.-H."/>
        </authorList>
    </citation>
    <scope>NUCLEOTIDE SEQUENCE [LARGE SCALE GENOMIC DNA]</scope>
    <source>
        <strain evidence="2 5">DSM 23020</strain>
    </source>
</reference>
<accession>A0A1H8VEC3</accession>
<evidence type="ECO:0000313" key="4">
    <source>
        <dbReference type="Proteomes" id="UP000198809"/>
    </source>
</evidence>
<dbReference type="RefSeq" id="WP_036597999.1">
    <property type="nucleotide sequence ID" value="NZ_CP076607.1"/>
</dbReference>
<proteinExistence type="predicted"/>
<feature type="chain" id="PRO_5011703522" evidence="1">
    <location>
        <begin position="30"/>
        <end position="293"/>
    </location>
</feature>
<protein>
    <submittedName>
        <fullName evidence="3">Uncharacterized protein</fullName>
    </submittedName>
</protein>
<feature type="signal peptide" evidence="1">
    <location>
        <begin position="1"/>
        <end position="29"/>
    </location>
</feature>
<evidence type="ECO:0000256" key="1">
    <source>
        <dbReference type="SAM" id="SignalP"/>
    </source>
</evidence>
<evidence type="ECO:0000313" key="2">
    <source>
        <dbReference type="EMBL" id="QWU16655.1"/>
    </source>
</evidence>
<keyword evidence="1" id="KW-0732">Signal</keyword>
<name>A0A1H8VEC3_9BACL</name>
<dbReference type="AlphaFoldDB" id="A0A1H8VEC3"/>
<evidence type="ECO:0000313" key="5">
    <source>
        <dbReference type="Proteomes" id="UP000683429"/>
    </source>
</evidence>
<organism evidence="3 4">
    <name type="scientific">Paenibacillus sophorae</name>
    <dbReference type="NCBI Taxonomy" id="1333845"/>
    <lineage>
        <taxon>Bacteria</taxon>
        <taxon>Bacillati</taxon>
        <taxon>Bacillota</taxon>
        <taxon>Bacilli</taxon>
        <taxon>Bacillales</taxon>
        <taxon>Paenibacillaceae</taxon>
        <taxon>Paenibacillus</taxon>
    </lineage>
</organism>
<dbReference type="OrthoDB" id="2084789at2"/>
<gene>
    <name evidence="2" type="ORF">KP014_05380</name>
    <name evidence="3" type="ORF">SAMN04487895_12355</name>
</gene>
<dbReference type="STRING" id="1333845.SAMN04487895_12355"/>
<keyword evidence="5" id="KW-1185">Reference proteome</keyword>
<dbReference type="EMBL" id="CP076607">
    <property type="protein sequence ID" value="QWU16655.1"/>
    <property type="molecule type" value="Genomic_DNA"/>
</dbReference>
<evidence type="ECO:0000313" key="3">
    <source>
        <dbReference type="EMBL" id="SEP13802.1"/>
    </source>
</evidence>